<dbReference type="Pfam" id="PF03416">
    <property type="entry name" value="Peptidase_C54"/>
    <property type="match status" value="1"/>
</dbReference>
<keyword evidence="15" id="KW-1185">Reference proteome</keyword>
<evidence type="ECO:0000256" key="12">
    <source>
        <dbReference type="RuleBase" id="RU363115"/>
    </source>
</evidence>
<keyword evidence="7" id="KW-0788">Thiol protease</keyword>
<reference evidence="14 15" key="1">
    <citation type="submission" date="2021-06" db="EMBL/GenBank/DDBJ databases">
        <authorList>
            <person name="Palmer J.M."/>
        </authorList>
    </citation>
    <scope>NUCLEOTIDE SEQUENCE [LARGE SCALE GENOMIC DNA]</scope>
    <source>
        <strain evidence="14 15">XC_2019</strain>
        <tissue evidence="14">Muscle</tissue>
    </source>
</reference>
<dbReference type="EMBL" id="JAHRIN010054843">
    <property type="protein sequence ID" value="MEQ2210850.1"/>
    <property type="molecule type" value="Genomic_DNA"/>
</dbReference>
<evidence type="ECO:0000259" key="13">
    <source>
        <dbReference type="Pfam" id="PF03416"/>
    </source>
</evidence>
<keyword evidence="9 12" id="KW-0072">Autophagy</keyword>
<keyword evidence="4 12" id="KW-0963">Cytoplasm</keyword>
<proteinExistence type="inferred from homology"/>
<dbReference type="PANTHER" id="PTHR22624">
    <property type="entry name" value="CYSTEINE PROTEASE ATG4"/>
    <property type="match status" value="1"/>
</dbReference>
<organism evidence="14 15">
    <name type="scientific">Xenoophorus captivus</name>
    <dbReference type="NCBI Taxonomy" id="1517983"/>
    <lineage>
        <taxon>Eukaryota</taxon>
        <taxon>Metazoa</taxon>
        <taxon>Chordata</taxon>
        <taxon>Craniata</taxon>
        <taxon>Vertebrata</taxon>
        <taxon>Euteleostomi</taxon>
        <taxon>Actinopterygii</taxon>
        <taxon>Neopterygii</taxon>
        <taxon>Teleostei</taxon>
        <taxon>Neoteleostei</taxon>
        <taxon>Acanthomorphata</taxon>
        <taxon>Ovalentaria</taxon>
        <taxon>Atherinomorphae</taxon>
        <taxon>Cyprinodontiformes</taxon>
        <taxon>Goodeidae</taxon>
        <taxon>Xenoophorus</taxon>
    </lineage>
</organism>
<protein>
    <recommendedName>
        <fullName evidence="12">Cysteine protease</fullName>
        <ecNumber evidence="12">3.4.22.-</ecNumber>
    </recommendedName>
</protein>
<evidence type="ECO:0000256" key="4">
    <source>
        <dbReference type="ARBA" id="ARBA00022490"/>
    </source>
</evidence>
<feature type="domain" description="Peptidase C54 catalytic" evidence="13">
    <location>
        <begin position="158"/>
        <end position="198"/>
    </location>
</feature>
<evidence type="ECO:0000256" key="5">
    <source>
        <dbReference type="ARBA" id="ARBA00022670"/>
    </source>
</evidence>
<comment type="catalytic activity">
    <reaction evidence="10">
        <text>[protein]-C-terminal L-amino acid-glycyl-phosphatidylserine + H2O = [protein]-C-terminal L-amino acid-glycine + a 1,2-diacyl-sn-glycero-3-phospho-L-serine</text>
        <dbReference type="Rhea" id="RHEA:67576"/>
        <dbReference type="Rhea" id="RHEA-COMP:17324"/>
        <dbReference type="Rhea" id="RHEA-COMP:17326"/>
        <dbReference type="ChEBI" id="CHEBI:15377"/>
        <dbReference type="ChEBI" id="CHEBI:57262"/>
        <dbReference type="ChEBI" id="CHEBI:172940"/>
        <dbReference type="ChEBI" id="CHEBI:172942"/>
    </reaction>
    <physiologicalReaction direction="left-to-right" evidence="10">
        <dbReference type="Rhea" id="RHEA:67577"/>
    </physiologicalReaction>
</comment>
<evidence type="ECO:0000256" key="1">
    <source>
        <dbReference type="ARBA" id="ARBA00004496"/>
    </source>
</evidence>
<evidence type="ECO:0000256" key="3">
    <source>
        <dbReference type="ARBA" id="ARBA00022448"/>
    </source>
</evidence>
<name>A0ABV0RRP1_9TELE</name>
<evidence type="ECO:0000313" key="15">
    <source>
        <dbReference type="Proteomes" id="UP001434883"/>
    </source>
</evidence>
<dbReference type="InterPro" id="IPR038765">
    <property type="entry name" value="Papain-like_cys_pep_sf"/>
</dbReference>
<dbReference type="InterPro" id="IPR005078">
    <property type="entry name" value="Peptidase_C54"/>
</dbReference>
<keyword evidence="8 12" id="KW-0653">Protein transport</keyword>
<accession>A0ABV0RRP1</accession>
<evidence type="ECO:0000256" key="10">
    <source>
        <dbReference type="ARBA" id="ARBA00029289"/>
    </source>
</evidence>
<dbReference type="PANTHER" id="PTHR22624:SF36">
    <property type="entry name" value="CYSTEINE PROTEASE ATG4D"/>
    <property type="match status" value="1"/>
</dbReference>
<comment type="function">
    <text evidence="12">Cysteine protease that plays a key role in autophagy by mediating both proteolytic activation and delipidation of ATG8 family proteins.</text>
</comment>
<dbReference type="InterPro" id="IPR046792">
    <property type="entry name" value="Peptidase_C54_cat"/>
</dbReference>
<evidence type="ECO:0000313" key="14">
    <source>
        <dbReference type="EMBL" id="MEQ2210850.1"/>
    </source>
</evidence>
<comment type="subcellular location">
    <subcellularLocation>
        <location evidence="1 12">Cytoplasm</location>
    </subcellularLocation>
</comment>
<comment type="catalytic activity">
    <reaction evidence="11">
        <text>[protein]-C-terminal L-amino acid-glycyl-phosphatidylethanolamide + H2O = [protein]-C-terminal L-amino acid-glycine + a 1,2-diacyl-sn-glycero-3-phosphoethanolamine</text>
        <dbReference type="Rhea" id="RHEA:67548"/>
        <dbReference type="Rhea" id="RHEA-COMP:17323"/>
        <dbReference type="Rhea" id="RHEA-COMP:17324"/>
        <dbReference type="ChEBI" id="CHEBI:15377"/>
        <dbReference type="ChEBI" id="CHEBI:64612"/>
        <dbReference type="ChEBI" id="CHEBI:172940"/>
        <dbReference type="ChEBI" id="CHEBI:172941"/>
    </reaction>
    <physiologicalReaction direction="left-to-right" evidence="11">
        <dbReference type="Rhea" id="RHEA:67549"/>
    </physiologicalReaction>
</comment>
<keyword evidence="3" id="KW-0813">Transport</keyword>
<dbReference type="Proteomes" id="UP001434883">
    <property type="component" value="Unassembled WGS sequence"/>
</dbReference>
<dbReference type="SUPFAM" id="SSF54001">
    <property type="entry name" value="Cysteine proteinases"/>
    <property type="match status" value="1"/>
</dbReference>
<evidence type="ECO:0000256" key="2">
    <source>
        <dbReference type="ARBA" id="ARBA00010958"/>
    </source>
</evidence>
<dbReference type="EC" id="3.4.22.-" evidence="12"/>
<sequence length="304" mass="33772">MLSSSLMWTLRCFGLVPQYGLEGSPFPPLVLCEDPAPQRKSRLAVRRPGSAIENGQTGGNRQKFREEGWRLVRPLNSGTYSSCTKRTWCIFVTYHQIGALLILPTKPGSPSSYWCRSGSEERPSIRPILTASRIENITCPLIDLLTIVDLSLYGTSSCSTWQSFHCSSPKKMPFSRMDPSCTIGFYAKSKKDFESLCSDVSRTFGHRSGGGGRSSHVGETNQRLKADYKDAEETNCDNCGVFFHLPQITAQERRESAQTACSVDAGRSVSTSTVRHSPFFFMFNQTSFPGLIEEILSRSRSACT</sequence>
<comment type="caution">
    <text evidence="14">The sequence shown here is derived from an EMBL/GenBank/DDBJ whole genome shotgun (WGS) entry which is preliminary data.</text>
</comment>
<evidence type="ECO:0000256" key="11">
    <source>
        <dbReference type="ARBA" id="ARBA00029362"/>
    </source>
</evidence>
<evidence type="ECO:0000256" key="9">
    <source>
        <dbReference type="ARBA" id="ARBA00023006"/>
    </source>
</evidence>
<evidence type="ECO:0000256" key="6">
    <source>
        <dbReference type="ARBA" id="ARBA00022801"/>
    </source>
</evidence>
<keyword evidence="6 12" id="KW-0378">Hydrolase</keyword>
<comment type="similarity">
    <text evidence="2 12">Belongs to the peptidase C54 family.</text>
</comment>
<gene>
    <name evidence="14" type="ORF">XENOCAPTIV_020514</name>
</gene>
<evidence type="ECO:0000256" key="8">
    <source>
        <dbReference type="ARBA" id="ARBA00022927"/>
    </source>
</evidence>
<evidence type="ECO:0000256" key="7">
    <source>
        <dbReference type="ARBA" id="ARBA00022807"/>
    </source>
</evidence>
<keyword evidence="5 12" id="KW-0645">Protease</keyword>